<dbReference type="PROSITE" id="PS51257">
    <property type="entry name" value="PROKAR_LIPOPROTEIN"/>
    <property type="match status" value="1"/>
</dbReference>
<dbReference type="RefSeq" id="WP_379150183.1">
    <property type="nucleotide sequence ID" value="NZ_JBHSRJ010000002.1"/>
</dbReference>
<sequence>MRLRARVVAALTALFLAAGATGCGDSDGGGAAGSDWPSASTPLDTSGLVYAVGDTVRLGDGSDLAVGAKVDRFVLAGDGVFFTSGGHETGPDGRYYVDPLSYSTGDGTAREVAADASDLRATRDGRYLMFMDFGSGEKDQYGTPQAVVVVVDTTTGDEVARTTKGMGDPSSDDDLADLYEDAEPRLEGFADGTAYYRGATDAVAIDLATGDVTVRDEDASAPALDGLHSPDGRWTVEDVYEDYAPQDRLVTAGGERVRLTGVPPQVDLVSWIDDTVVAGYALDGSADAQGLTAGSTQPLITCEATTGRCEVVPGPTWDQVTFPEGSAD</sequence>
<feature type="signal peptide" evidence="1">
    <location>
        <begin position="1"/>
        <end position="20"/>
    </location>
</feature>
<dbReference type="Proteomes" id="UP001596135">
    <property type="component" value="Unassembled WGS sequence"/>
</dbReference>
<dbReference type="EMBL" id="JBHSRJ010000002">
    <property type="protein sequence ID" value="MFC6042016.1"/>
    <property type="molecule type" value="Genomic_DNA"/>
</dbReference>
<keyword evidence="3" id="KW-1185">Reference proteome</keyword>
<organism evidence="2 3">
    <name type="scientific">Nocardioides hankookensis</name>
    <dbReference type="NCBI Taxonomy" id="443157"/>
    <lineage>
        <taxon>Bacteria</taxon>
        <taxon>Bacillati</taxon>
        <taxon>Actinomycetota</taxon>
        <taxon>Actinomycetes</taxon>
        <taxon>Propionibacteriales</taxon>
        <taxon>Nocardioidaceae</taxon>
        <taxon>Nocardioides</taxon>
    </lineage>
</organism>
<gene>
    <name evidence="2" type="ORF">ACFPYL_02965</name>
</gene>
<accession>A0ABW1LDG3</accession>
<name>A0ABW1LDG3_9ACTN</name>
<keyword evidence="1" id="KW-0732">Signal</keyword>
<proteinExistence type="predicted"/>
<comment type="caution">
    <text evidence="2">The sequence shown here is derived from an EMBL/GenBank/DDBJ whole genome shotgun (WGS) entry which is preliminary data.</text>
</comment>
<evidence type="ECO:0000313" key="2">
    <source>
        <dbReference type="EMBL" id="MFC6042016.1"/>
    </source>
</evidence>
<evidence type="ECO:0000313" key="3">
    <source>
        <dbReference type="Proteomes" id="UP001596135"/>
    </source>
</evidence>
<evidence type="ECO:0000256" key="1">
    <source>
        <dbReference type="SAM" id="SignalP"/>
    </source>
</evidence>
<feature type="chain" id="PRO_5045496681" evidence="1">
    <location>
        <begin position="21"/>
        <end position="328"/>
    </location>
</feature>
<protein>
    <submittedName>
        <fullName evidence="2">Uncharacterized protein</fullName>
    </submittedName>
</protein>
<reference evidence="3" key="1">
    <citation type="journal article" date="2019" name="Int. J. Syst. Evol. Microbiol.">
        <title>The Global Catalogue of Microorganisms (GCM) 10K type strain sequencing project: providing services to taxonomists for standard genome sequencing and annotation.</title>
        <authorList>
            <consortium name="The Broad Institute Genomics Platform"/>
            <consortium name="The Broad Institute Genome Sequencing Center for Infectious Disease"/>
            <person name="Wu L."/>
            <person name="Ma J."/>
        </authorList>
    </citation>
    <scope>NUCLEOTIDE SEQUENCE [LARGE SCALE GENOMIC DNA]</scope>
    <source>
        <strain evidence="3">CCUG 54522</strain>
    </source>
</reference>